<accession>A0A2S9YRI2</accession>
<organism evidence="4 5">
    <name type="scientific">Enhygromyxa salina</name>
    <dbReference type="NCBI Taxonomy" id="215803"/>
    <lineage>
        <taxon>Bacteria</taxon>
        <taxon>Pseudomonadati</taxon>
        <taxon>Myxococcota</taxon>
        <taxon>Polyangia</taxon>
        <taxon>Nannocystales</taxon>
        <taxon>Nannocystaceae</taxon>
        <taxon>Enhygromyxa</taxon>
    </lineage>
</organism>
<evidence type="ECO:0000313" key="4">
    <source>
        <dbReference type="EMBL" id="PRQ07690.1"/>
    </source>
</evidence>
<feature type="region of interest" description="Disordered" evidence="1">
    <location>
        <begin position="228"/>
        <end position="247"/>
    </location>
</feature>
<dbReference type="RefSeq" id="WP_106089697.1">
    <property type="nucleotide sequence ID" value="NZ_PVNL01000051.1"/>
</dbReference>
<dbReference type="InterPro" id="IPR005532">
    <property type="entry name" value="SUMF_dom"/>
</dbReference>
<reference evidence="4 5" key="1">
    <citation type="submission" date="2018-03" db="EMBL/GenBank/DDBJ databases">
        <title>Draft Genome Sequences of the Obligatory Marine Myxobacteria Enhygromyxa salina SWB007.</title>
        <authorList>
            <person name="Poehlein A."/>
            <person name="Moghaddam J.A."/>
            <person name="Harms H."/>
            <person name="Alanjari M."/>
            <person name="Koenig G.M."/>
            <person name="Daniel R."/>
            <person name="Schaeberle T.F."/>
        </authorList>
    </citation>
    <scope>NUCLEOTIDE SEQUENCE [LARGE SCALE GENOMIC DNA]</scope>
    <source>
        <strain evidence="4 5">SWB007</strain>
    </source>
</reference>
<evidence type="ECO:0000256" key="1">
    <source>
        <dbReference type="SAM" id="MobiDB-lite"/>
    </source>
</evidence>
<dbReference type="PANTHER" id="PTHR23150">
    <property type="entry name" value="SULFATASE MODIFYING FACTOR 1, 2"/>
    <property type="match status" value="1"/>
</dbReference>
<dbReference type="EMBL" id="PVNL01000051">
    <property type="protein sequence ID" value="PRQ07690.1"/>
    <property type="molecule type" value="Genomic_DNA"/>
</dbReference>
<dbReference type="AlphaFoldDB" id="A0A2S9YRI2"/>
<dbReference type="Gene3D" id="3.90.1580.10">
    <property type="entry name" value="paralog of FGE (formylglycine-generating enzyme)"/>
    <property type="match status" value="1"/>
</dbReference>
<dbReference type="PROSITE" id="PS51257">
    <property type="entry name" value="PROKAR_LIPOPROTEIN"/>
    <property type="match status" value="1"/>
</dbReference>
<proteinExistence type="predicted"/>
<name>A0A2S9YRI2_9BACT</name>
<evidence type="ECO:0000259" key="3">
    <source>
        <dbReference type="Pfam" id="PF03781"/>
    </source>
</evidence>
<sequence>MFVKPALRSSLVVVALLMLGCTGSSSEAADEETESGPYDEGTGLGEGACMDVCGTEGCGTCPTATMVDGGGFQIDATEVDNGQYALLLEVEFDAGAVPSGCEWKSSFEPLGWSAELDPALPVVGVDWCDAAVFCAWAGKQLCGAVAGGAIEFDNSDGPENAWHQACSNAGASAYPYGADYDPLLCNGDDSGNDALIPTGSLATCEGGVTGLFDMSGNVWEWTNACQSDGGDASTECRRRGGSRHSDGPNLRCAVNSARPRGERDNGLGFRCCSI</sequence>
<dbReference type="PANTHER" id="PTHR23150:SF19">
    <property type="entry name" value="FORMYLGLYCINE-GENERATING ENZYME"/>
    <property type="match status" value="1"/>
</dbReference>
<dbReference type="InterPro" id="IPR051043">
    <property type="entry name" value="Sulfatase_Mod_Factor_Kinase"/>
</dbReference>
<dbReference type="InterPro" id="IPR016187">
    <property type="entry name" value="CTDL_fold"/>
</dbReference>
<dbReference type="EC" id="1.14.99.-" evidence="4"/>
<dbReference type="OrthoDB" id="5505182at2"/>
<feature type="domain" description="Sulfatase-modifying factor enzyme-like" evidence="3">
    <location>
        <begin position="70"/>
        <end position="272"/>
    </location>
</feature>
<dbReference type="Proteomes" id="UP000238823">
    <property type="component" value="Unassembled WGS sequence"/>
</dbReference>
<dbReference type="SUPFAM" id="SSF56436">
    <property type="entry name" value="C-type lectin-like"/>
    <property type="match status" value="1"/>
</dbReference>
<feature type="chain" id="PRO_5015679672" evidence="2">
    <location>
        <begin position="29"/>
        <end position="274"/>
    </location>
</feature>
<keyword evidence="2" id="KW-0732">Signal</keyword>
<evidence type="ECO:0000256" key="2">
    <source>
        <dbReference type="SAM" id="SignalP"/>
    </source>
</evidence>
<dbReference type="GO" id="GO:0120147">
    <property type="term" value="F:formylglycine-generating oxidase activity"/>
    <property type="evidence" value="ECO:0007669"/>
    <property type="project" value="TreeGrafter"/>
</dbReference>
<protein>
    <submittedName>
        <fullName evidence="4">Hercynine oxygenase</fullName>
        <ecNumber evidence="4">1.14.99.-</ecNumber>
    </submittedName>
</protein>
<dbReference type="Pfam" id="PF03781">
    <property type="entry name" value="FGE-sulfatase"/>
    <property type="match status" value="1"/>
</dbReference>
<evidence type="ECO:0000313" key="5">
    <source>
        <dbReference type="Proteomes" id="UP000238823"/>
    </source>
</evidence>
<feature type="compositionally biased region" description="Basic and acidic residues" evidence="1">
    <location>
        <begin position="234"/>
        <end position="246"/>
    </location>
</feature>
<comment type="caution">
    <text evidence="4">The sequence shown here is derived from an EMBL/GenBank/DDBJ whole genome shotgun (WGS) entry which is preliminary data.</text>
</comment>
<feature type="signal peptide" evidence="2">
    <location>
        <begin position="1"/>
        <end position="28"/>
    </location>
</feature>
<gene>
    <name evidence="4" type="primary">egtB_5</name>
    <name evidence="4" type="ORF">ENSA7_26800</name>
</gene>
<keyword evidence="4" id="KW-0560">Oxidoreductase</keyword>
<dbReference type="InterPro" id="IPR042095">
    <property type="entry name" value="SUMF_sf"/>
</dbReference>